<dbReference type="Proteomes" id="UP000015101">
    <property type="component" value="Unassembled WGS sequence"/>
</dbReference>
<dbReference type="GO" id="GO:0005524">
    <property type="term" value="F:ATP binding"/>
    <property type="evidence" value="ECO:0007669"/>
    <property type="project" value="InterPro"/>
</dbReference>
<organism evidence="7 8">
    <name type="scientific">Helobdella robusta</name>
    <name type="common">Californian leech</name>
    <dbReference type="NCBI Taxonomy" id="6412"/>
    <lineage>
        <taxon>Eukaryota</taxon>
        <taxon>Metazoa</taxon>
        <taxon>Spiralia</taxon>
        <taxon>Lophotrochozoa</taxon>
        <taxon>Annelida</taxon>
        <taxon>Clitellata</taxon>
        <taxon>Hirudinea</taxon>
        <taxon>Rhynchobdellida</taxon>
        <taxon>Glossiphoniidae</taxon>
        <taxon>Helobdella</taxon>
    </lineage>
</organism>
<dbReference type="InParanoid" id="T1FNX2"/>
<name>T1FNX2_HELRO</name>
<dbReference type="PANTHER" id="PTHR46765">
    <property type="entry name" value="P-LOOP CONTAINING NUCLEOSIDE TRIPHOSPHATE HYDROLASES SUPERFAMILY PROTEIN"/>
    <property type="match status" value="1"/>
</dbReference>
<evidence type="ECO:0000259" key="5">
    <source>
        <dbReference type="SMART" id="SM00382"/>
    </source>
</evidence>
<feature type="compositionally biased region" description="Polar residues" evidence="4">
    <location>
        <begin position="646"/>
        <end position="655"/>
    </location>
</feature>
<dbReference type="CDD" id="cd00009">
    <property type="entry name" value="AAA"/>
    <property type="match status" value="1"/>
</dbReference>
<evidence type="ECO:0000313" key="8">
    <source>
        <dbReference type="Proteomes" id="UP000015101"/>
    </source>
</evidence>
<dbReference type="InterPro" id="IPR003959">
    <property type="entry name" value="ATPase_AAA_core"/>
</dbReference>
<dbReference type="OrthoDB" id="2195431at2759"/>
<dbReference type="Pfam" id="PF00004">
    <property type="entry name" value="AAA"/>
    <property type="match status" value="1"/>
</dbReference>
<gene>
    <name evidence="7" type="primary">20210519</name>
    <name evidence="6" type="ORF">HELRODRAFT_186286</name>
</gene>
<reference evidence="7" key="3">
    <citation type="submission" date="2015-06" db="UniProtKB">
        <authorList>
            <consortium name="EnsemblMetazoa"/>
        </authorList>
    </citation>
    <scope>IDENTIFICATION</scope>
</reference>
<reference evidence="6 8" key="2">
    <citation type="journal article" date="2013" name="Nature">
        <title>Insights into bilaterian evolution from three spiralian genomes.</title>
        <authorList>
            <person name="Simakov O."/>
            <person name="Marletaz F."/>
            <person name="Cho S.J."/>
            <person name="Edsinger-Gonzales E."/>
            <person name="Havlak P."/>
            <person name="Hellsten U."/>
            <person name="Kuo D.H."/>
            <person name="Larsson T."/>
            <person name="Lv J."/>
            <person name="Arendt D."/>
            <person name="Savage R."/>
            <person name="Osoegawa K."/>
            <person name="de Jong P."/>
            <person name="Grimwood J."/>
            <person name="Chapman J.A."/>
            <person name="Shapiro H."/>
            <person name="Aerts A."/>
            <person name="Otillar R.P."/>
            <person name="Terry A.Y."/>
            <person name="Boore J.L."/>
            <person name="Grigoriev I.V."/>
            <person name="Lindberg D.R."/>
            <person name="Seaver E.C."/>
            <person name="Weisblat D.A."/>
            <person name="Putnam N.H."/>
            <person name="Rokhsar D.S."/>
        </authorList>
    </citation>
    <scope>NUCLEOTIDE SEQUENCE</scope>
</reference>
<dbReference type="SMART" id="SM00382">
    <property type="entry name" value="AAA"/>
    <property type="match status" value="1"/>
</dbReference>
<dbReference type="SUPFAM" id="SSF52540">
    <property type="entry name" value="P-loop containing nucleoside triphosphate hydrolases"/>
    <property type="match status" value="1"/>
</dbReference>
<sequence length="746" mass="85134">MKLLLFEQRQLKKMEKRVQNDNSAKMAVAGDNRLIYSNNKVCDADDGRHHGMMAGINSTGRNVVETNLWVDKYAPRRYSDLISQESTNRSLLRWLKLWDHTCFHKEVIHSNSVSSNISKNASHANVIDGLDRNKRPYLKVALISGPPGLGKTTLAHVIARHAGYNVVEMNASDDRTVESFRDKIESSTQMTSVLSLTTTNDNISPRPNCLIIDEIDGAPQPAIDVLLNLIKNSDLTTTPASTSTTTKAARKKEHQVLLRPIICICNDLYAPSLRSLRQCSFLLTFQPSVTSQLAIRLLEISRMEGLLSDLSTMMCLCEKADHDIRSCINTIQFVKSKHGDELNLKMVTSLSLGQKDVHKNLFNLWAGIFTLPKPSRKRYVNPHDQLSHLQQLNEQQHSNSSYDRFSNLLRQLSAEGEHAKVQQGLFDNYLISNAKDSRMDNLVEAIDWLCYADVMNSHQSEEQDYSMMRYAPFIAVAFHFIFAVSRPHKIAFPKSQFEFQTNLSRRNELLTSVIQKIHPSIRPFVNKYNMVLEMLPYISEVIKPALRPVNVQLYSRHEKMLLSNVVQAMLAYNLSYLQCRTPDGRYNYIIEPNIHDVVNFFDSKTSRQMSYSCKQLVAREIELEKMRRLEMSKSQDPRCKSEPAVSKSSTPSNKQPAGHLRRMLQPKPLEQGKEIKVQVDFFGRKIDKQTQKPAKHNNSGGATEELQRQTNDSITSTKSVFSDVWYRYKEGFTNAVKRSVKVADFL</sequence>
<dbReference type="GO" id="GO:0003677">
    <property type="term" value="F:DNA binding"/>
    <property type="evidence" value="ECO:0000318"/>
    <property type="project" value="GO_Central"/>
</dbReference>
<evidence type="ECO:0000256" key="3">
    <source>
        <dbReference type="ARBA" id="ARBA00043975"/>
    </source>
</evidence>
<comment type="subcellular location">
    <subcellularLocation>
        <location evidence="1">Nucleus</location>
    </subcellularLocation>
</comment>
<evidence type="ECO:0000313" key="7">
    <source>
        <dbReference type="EnsemblMetazoa" id="HelroP186286"/>
    </source>
</evidence>
<dbReference type="GO" id="GO:0005634">
    <property type="term" value="C:nucleus"/>
    <property type="evidence" value="ECO:0000318"/>
    <property type="project" value="GO_Central"/>
</dbReference>
<dbReference type="STRING" id="6412.T1FNX2"/>
<feature type="domain" description="AAA+ ATPase" evidence="5">
    <location>
        <begin position="137"/>
        <end position="288"/>
    </location>
</feature>
<dbReference type="HOGENOM" id="CLU_004894_4_0_1"/>
<dbReference type="eggNOG" id="KOG1969">
    <property type="taxonomic scope" value="Eukaryota"/>
</dbReference>
<reference evidence="8" key="1">
    <citation type="submission" date="2012-12" db="EMBL/GenBank/DDBJ databases">
        <authorList>
            <person name="Hellsten U."/>
            <person name="Grimwood J."/>
            <person name="Chapman J.A."/>
            <person name="Shapiro H."/>
            <person name="Aerts A."/>
            <person name="Otillar R.P."/>
            <person name="Terry A.Y."/>
            <person name="Boore J.L."/>
            <person name="Simakov O."/>
            <person name="Marletaz F."/>
            <person name="Cho S.-J."/>
            <person name="Edsinger-Gonzales E."/>
            <person name="Havlak P."/>
            <person name="Kuo D.-H."/>
            <person name="Larsson T."/>
            <person name="Lv J."/>
            <person name="Arendt D."/>
            <person name="Savage R."/>
            <person name="Osoegawa K."/>
            <person name="de Jong P."/>
            <person name="Lindberg D.R."/>
            <person name="Seaver E.C."/>
            <person name="Weisblat D.A."/>
            <person name="Putnam N.H."/>
            <person name="Grigoriev I.V."/>
            <person name="Rokhsar D.S."/>
        </authorList>
    </citation>
    <scope>NUCLEOTIDE SEQUENCE</scope>
</reference>
<dbReference type="RefSeq" id="XP_009012091.1">
    <property type="nucleotide sequence ID" value="XM_009013843.1"/>
</dbReference>
<proteinExistence type="inferred from homology"/>
<dbReference type="InterPro" id="IPR027417">
    <property type="entry name" value="P-loop_NTPase"/>
</dbReference>
<evidence type="ECO:0000256" key="1">
    <source>
        <dbReference type="ARBA" id="ARBA00004123"/>
    </source>
</evidence>
<dbReference type="Gene3D" id="1.10.8.60">
    <property type="match status" value="1"/>
</dbReference>
<dbReference type="FunCoup" id="T1FNX2">
    <property type="interactions" value="1305"/>
</dbReference>
<protein>
    <recommendedName>
        <fullName evidence="5">AAA+ ATPase domain-containing protein</fullName>
    </recommendedName>
</protein>
<feature type="region of interest" description="Disordered" evidence="4">
    <location>
        <begin position="629"/>
        <end position="669"/>
    </location>
</feature>
<keyword evidence="2" id="KW-0539">Nucleus</keyword>
<dbReference type="CTD" id="20210519"/>
<evidence type="ECO:0000313" key="6">
    <source>
        <dbReference type="EMBL" id="ESO09825.1"/>
    </source>
</evidence>
<dbReference type="PANTHER" id="PTHR46765:SF1">
    <property type="entry name" value="P-LOOP CONTAINING NUCLEOSIDE TRIPHOSPHATE HYDROLASES SUPERFAMILY PROTEIN"/>
    <property type="match status" value="1"/>
</dbReference>
<feature type="compositionally biased region" description="Basic and acidic residues" evidence="4">
    <location>
        <begin position="629"/>
        <end position="641"/>
    </location>
</feature>
<dbReference type="EMBL" id="KB095906">
    <property type="protein sequence ID" value="ESO09825.1"/>
    <property type="molecule type" value="Genomic_DNA"/>
</dbReference>
<dbReference type="Gene3D" id="3.40.50.300">
    <property type="entry name" value="P-loop containing nucleotide triphosphate hydrolases"/>
    <property type="match status" value="1"/>
</dbReference>
<dbReference type="KEGG" id="hro:HELRODRAFT_186286"/>
<evidence type="ECO:0000256" key="2">
    <source>
        <dbReference type="ARBA" id="ARBA00023242"/>
    </source>
</evidence>
<dbReference type="OMA" id="RWLKGWE"/>
<comment type="similarity">
    <text evidence="3">Belongs to the activator 1 small subunits family. CTF18 subfamily.</text>
</comment>
<accession>T1FNX2</accession>
<dbReference type="GO" id="GO:0016887">
    <property type="term" value="F:ATP hydrolysis activity"/>
    <property type="evidence" value="ECO:0007669"/>
    <property type="project" value="InterPro"/>
</dbReference>
<keyword evidence="8" id="KW-1185">Reference proteome</keyword>
<dbReference type="EnsemblMetazoa" id="HelroT186286">
    <property type="protein sequence ID" value="HelroP186286"/>
    <property type="gene ID" value="HelroG186286"/>
</dbReference>
<dbReference type="EMBL" id="AMQM01009004">
    <property type="status" value="NOT_ANNOTATED_CDS"/>
    <property type="molecule type" value="Genomic_DNA"/>
</dbReference>
<evidence type="ECO:0000256" key="4">
    <source>
        <dbReference type="SAM" id="MobiDB-lite"/>
    </source>
</evidence>
<dbReference type="InterPro" id="IPR003593">
    <property type="entry name" value="AAA+_ATPase"/>
</dbReference>
<feature type="region of interest" description="Disordered" evidence="4">
    <location>
        <begin position="686"/>
        <end position="713"/>
    </location>
</feature>
<dbReference type="GeneID" id="20210519"/>
<dbReference type="InterPro" id="IPR053016">
    <property type="entry name" value="CTF18-RFC_complex"/>
</dbReference>
<dbReference type="AlphaFoldDB" id="T1FNX2"/>